<dbReference type="OrthoDB" id="434045at2759"/>
<accession>A0A812ZXH1</accession>
<organism evidence="2 3">
    <name type="scientific">Symbiodinium necroappetens</name>
    <dbReference type="NCBI Taxonomy" id="1628268"/>
    <lineage>
        <taxon>Eukaryota</taxon>
        <taxon>Sar</taxon>
        <taxon>Alveolata</taxon>
        <taxon>Dinophyceae</taxon>
        <taxon>Suessiales</taxon>
        <taxon>Symbiodiniaceae</taxon>
        <taxon>Symbiodinium</taxon>
    </lineage>
</organism>
<feature type="non-terminal residue" evidence="2">
    <location>
        <position position="134"/>
    </location>
</feature>
<dbReference type="GO" id="GO:0003989">
    <property type="term" value="F:acetyl-CoA carboxylase activity"/>
    <property type="evidence" value="ECO:0007669"/>
    <property type="project" value="InterPro"/>
</dbReference>
<dbReference type="GO" id="GO:0006633">
    <property type="term" value="P:fatty acid biosynthetic process"/>
    <property type="evidence" value="ECO:0007669"/>
    <property type="project" value="InterPro"/>
</dbReference>
<name>A0A812ZXH1_9DINO</name>
<proteinExistence type="predicted"/>
<dbReference type="InterPro" id="IPR013537">
    <property type="entry name" value="AcCoA_COase_cen"/>
</dbReference>
<dbReference type="GO" id="GO:0005524">
    <property type="term" value="F:ATP binding"/>
    <property type="evidence" value="ECO:0007669"/>
    <property type="project" value="InterPro"/>
</dbReference>
<comment type="caution">
    <text evidence="2">The sequence shown here is derived from an EMBL/GenBank/DDBJ whole genome shotgun (WGS) entry which is preliminary data.</text>
</comment>
<feature type="domain" description="Acetyl-CoA carboxylase central" evidence="1">
    <location>
        <begin position="36"/>
        <end position="112"/>
    </location>
</feature>
<sequence length="134" mass="14761">DAPTPREDLLALLDGFYVDTKGPALVEQVFSGFANREAAAETVRGVLEKYLSNERPFAASIQNKQPYDKLLLDLINEGKESLEKVLFMVVAHNKLTDRSEAVMAMLREMVAAEGSGMSCMYVPDMRVEGDMDGA</sequence>
<gene>
    <name evidence="2" type="ORF">SNEC2469_LOCUS25436</name>
</gene>
<dbReference type="Proteomes" id="UP000601435">
    <property type="component" value="Unassembled WGS sequence"/>
</dbReference>
<keyword evidence="3" id="KW-1185">Reference proteome</keyword>
<evidence type="ECO:0000259" key="1">
    <source>
        <dbReference type="Pfam" id="PF08326"/>
    </source>
</evidence>
<reference evidence="2" key="1">
    <citation type="submission" date="2021-02" db="EMBL/GenBank/DDBJ databases">
        <authorList>
            <person name="Dougan E. K."/>
            <person name="Rhodes N."/>
            <person name="Thang M."/>
            <person name="Chan C."/>
        </authorList>
    </citation>
    <scope>NUCLEOTIDE SEQUENCE</scope>
</reference>
<dbReference type="Pfam" id="PF08326">
    <property type="entry name" value="ACC_central"/>
    <property type="match status" value="1"/>
</dbReference>
<dbReference type="EMBL" id="CAJNJA010050165">
    <property type="protein sequence ID" value="CAE7840236.1"/>
    <property type="molecule type" value="Genomic_DNA"/>
</dbReference>
<dbReference type="AlphaFoldDB" id="A0A812ZXH1"/>
<feature type="non-terminal residue" evidence="2">
    <location>
        <position position="1"/>
    </location>
</feature>
<evidence type="ECO:0000313" key="3">
    <source>
        <dbReference type="Proteomes" id="UP000601435"/>
    </source>
</evidence>
<evidence type="ECO:0000313" key="2">
    <source>
        <dbReference type="EMBL" id="CAE7840236.1"/>
    </source>
</evidence>
<protein>
    <recommendedName>
        <fullName evidence="1">Acetyl-CoA carboxylase central domain-containing protein</fullName>
    </recommendedName>
</protein>